<keyword evidence="8" id="KW-0560">Oxidoreductase</keyword>
<dbReference type="PANTHER" id="PTHR24960:SF84">
    <property type="entry name" value="HYDROGENASE SUBUNIT"/>
    <property type="match status" value="1"/>
</dbReference>
<dbReference type="InterPro" id="IPR019574">
    <property type="entry name" value="NADH_UbQ_OxRdtase_Gsu_4Fe4S-bd"/>
</dbReference>
<dbReference type="InterPro" id="IPR036010">
    <property type="entry name" value="2Fe-2S_ferredoxin-like_sf"/>
</dbReference>
<reference evidence="8 9" key="1">
    <citation type="submission" date="2016-02" db="EMBL/GenBank/DDBJ databases">
        <authorList>
            <consortium name="Pathogen Informatics"/>
        </authorList>
    </citation>
    <scope>NUCLEOTIDE SEQUENCE [LARGE SCALE GENOMIC DNA]</scope>
    <source>
        <strain evidence="8 9">RC20</strain>
    </source>
</reference>
<keyword evidence="3" id="KW-0408">Iron</keyword>
<gene>
    <name evidence="8" type="ORF">ERS672216_00176</name>
</gene>
<keyword evidence="9" id="KW-1185">Reference proteome</keyword>
<dbReference type="PROSITE" id="PS00198">
    <property type="entry name" value="4FE4S_FER_1"/>
    <property type="match status" value="1"/>
</dbReference>
<feature type="domain" description="4Fe-4S ferredoxin-type" evidence="6">
    <location>
        <begin position="134"/>
        <end position="167"/>
    </location>
</feature>
<protein>
    <submittedName>
        <fullName evidence="8">NADH dehydrogenase subunit G</fullName>
        <ecNumber evidence="8">1.2.1.2</ecNumber>
    </submittedName>
</protein>
<dbReference type="InterPro" id="IPR050157">
    <property type="entry name" value="PSI_iron-sulfur_center"/>
</dbReference>
<evidence type="ECO:0000256" key="4">
    <source>
        <dbReference type="ARBA" id="ARBA00023014"/>
    </source>
</evidence>
<feature type="domain" description="4Fe-4S His(Cys)3-ligated-type" evidence="7">
    <location>
        <begin position="76"/>
        <end position="115"/>
    </location>
</feature>
<dbReference type="SUPFAM" id="SSF54292">
    <property type="entry name" value="2Fe-2S ferredoxin-like"/>
    <property type="match status" value="1"/>
</dbReference>
<dbReference type="PROSITE" id="PS51839">
    <property type="entry name" value="4FE4S_HC3"/>
    <property type="match status" value="1"/>
</dbReference>
<dbReference type="Gene3D" id="3.30.70.20">
    <property type="match status" value="1"/>
</dbReference>
<evidence type="ECO:0000259" key="7">
    <source>
        <dbReference type="PROSITE" id="PS51839"/>
    </source>
</evidence>
<dbReference type="EC" id="1.2.1.2" evidence="8"/>
<keyword evidence="4" id="KW-0411">Iron-sulfur</keyword>
<evidence type="ECO:0000313" key="8">
    <source>
        <dbReference type="EMBL" id="CZE46067.1"/>
    </source>
</evidence>
<feature type="domain" description="2Fe-2S ferredoxin-type" evidence="5">
    <location>
        <begin position="2"/>
        <end position="76"/>
    </location>
</feature>
<dbReference type="NCBIfam" id="NF006305">
    <property type="entry name" value="PRK08493.1"/>
    <property type="match status" value="1"/>
</dbReference>
<dbReference type="AlphaFoldDB" id="A0A128EC67"/>
<organism evidence="8 9">
    <name type="scientific">Campylobacter geochelonis</name>
    <dbReference type="NCBI Taxonomy" id="1780362"/>
    <lineage>
        <taxon>Bacteria</taxon>
        <taxon>Pseudomonadati</taxon>
        <taxon>Campylobacterota</taxon>
        <taxon>Epsilonproteobacteria</taxon>
        <taxon>Campylobacterales</taxon>
        <taxon>Campylobacteraceae</taxon>
        <taxon>Campylobacter</taxon>
    </lineage>
</organism>
<dbReference type="GO" id="GO:0016491">
    <property type="term" value="F:oxidoreductase activity"/>
    <property type="evidence" value="ECO:0007669"/>
    <property type="project" value="UniProtKB-KW"/>
</dbReference>
<evidence type="ECO:0000313" key="9">
    <source>
        <dbReference type="Proteomes" id="UP000069632"/>
    </source>
</evidence>
<dbReference type="OrthoDB" id="9816402at2"/>
<dbReference type="Pfam" id="PF13510">
    <property type="entry name" value="Fer2_4"/>
    <property type="match status" value="1"/>
</dbReference>
<accession>A0A128EC67</accession>
<evidence type="ECO:0000259" key="5">
    <source>
        <dbReference type="PROSITE" id="PS51085"/>
    </source>
</evidence>
<dbReference type="InterPro" id="IPR017896">
    <property type="entry name" value="4Fe4S_Fe-S-bd"/>
</dbReference>
<dbReference type="Gene3D" id="3.10.20.740">
    <property type="match status" value="1"/>
</dbReference>
<dbReference type="PROSITE" id="PS51379">
    <property type="entry name" value="4FE4S_FER_2"/>
    <property type="match status" value="2"/>
</dbReference>
<feature type="domain" description="4Fe-4S ferredoxin-type" evidence="6">
    <location>
        <begin position="197"/>
        <end position="227"/>
    </location>
</feature>
<evidence type="ECO:0000256" key="3">
    <source>
        <dbReference type="ARBA" id="ARBA00023004"/>
    </source>
</evidence>
<name>A0A128EC67_9BACT</name>
<dbReference type="PROSITE" id="PS51085">
    <property type="entry name" value="2FE2S_FER_2"/>
    <property type="match status" value="1"/>
</dbReference>
<evidence type="ECO:0000259" key="6">
    <source>
        <dbReference type="PROSITE" id="PS51379"/>
    </source>
</evidence>
<dbReference type="Proteomes" id="UP000069632">
    <property type="component" value="Unassembled WGS sequence"/>
</dbReference>
<dbReference type="SMART" id="SM00929">
    <property type="entry name" value="NADH-G_4Fe-4S_3"/>
    <property type="match status" value="1"/>
</dbReference>
<dbReference type="CDD" id="cd00207">
    <property type="entry name" value="fer2"/>
    <property type="match status" value="1"/>
</dbReference>
<dbReference type="SUPFAM" id="SSF54862">
    <property type="entry name" value="4Fe-4S ferredoxins"/>
    <property type="match status" value="1"/>
</dbReference>
<dbReference type="SUPFAM" id="SSF53706">
    <property type="entry name" value="Formate dehydrogenase/DMSO reductase, domains 1-3"/>
    <property type="match status" value="1"/>
</dbReference>
<dbReference type="InterPro" id="IPR017900">
    <property type="entry name" value="4Fe4S_Fe_S_CS"/>
</dbReference>
<dbReference type="RefSeq" id="WP_075539878.1">
    <property type="nucleotide sequence ID" value="NZ_CP053844.1"/>
</dbReference>
<proteinExistence type="predicted"/>
<dbReference type="GO" id="GO:0046872">
    <property type="term" value="F:metal ion binding"/>
    <property type="evidence" value="ECO:0007669"/>
    <property type="project" value="UniProtKB-KW"/>
</dbReference>
<sequence>MAKITINGKICECNEGEYILAIARRNGIFIPAICYLSGCSPTLACRLCMVEADDKRVYSCNAKAKDGMVVITDNEQIASERKAIMQTYCINHPLECGVCDQSGECELQNFVYHMGVDEQIYSIKDTHKPAQDWGLIHYDPALCIVCERCITVCKDKIGDNALKTVPRGGDALEKSLKDTMPKEAYAVWNKFQKNLIAPNSADGSLDCSDCGECTAVCPVGALVGSRFQYRSNAWELKKISASNPHSSDCELIYYDVKPTSIENRKHKIYRVSSDYDFGELNKAARFGYDFNKDESRKDRIVLERIVDGFKSGRIKNIKFNSFITNEEARILSILKDKFELNLINDEAKAYQNFLKEFSKFAGSSLYNGDFDSVKEADFIISAGSFLRHDAPNVGYKLNNALKINKASAIYFHPLKDAVVEGYSKNLLSCNHSPNLDIEILLFILQKFGKNLPKWLEDRLLSAFENAKKEVEVSKKVKQTSLVKKKIKDENGEEKEIEEEVEKEVIVKEKELIDAKFSTYAKALNLDEDALEKLLEKKEKFTLVIGEDFITSKNASTLAKLTGLVQRYTQFKVLIIPPRTNSLGVAMICELGEEQSGKTFGYNEKGDVVFSSLKADLDAPALNEQEGTFTNLDLRVVPTHPALDYHGFELNDIAKCLGLEFENTIDYTPNLGEGFKKIKFDDLENFYDNGGVNHRGYKLESKSFEACDDEFEIENLNPNLDEVIIYKANPIGQFSKFSNRASALMQTAKLYAGKEFLEANSLKDSDVVIIKKDELELALSVELDKDIQGAYLPFFDDKIDISGFFTSRYSSVTIQRSQA</sequence>
<evidence type="ECO:0000256" key="1">
    <source>
        <dbReference type="ARBA" id="ARBA00022485"/>
    </source>
</evidence>
<dbReference type="GO" id="GO:0051539">
    <property type="term" value="F:4 iron, 4 sulfur cluster binding"/>
    <property type="evidence" value="ECO:0007669"/>
    <property type="project" value="UniProtKB-KW"/>
</dbReference>
<dbReference type="InterPro" id="IPR001041">
    <property type="entry name" value="2Fe-2S_ferredoxin-type"/>
</dbReference>
<evidence type="ECO:0000256" key="2">
    <source>
        <dbReference type="ARBA" id="ARBA00022723"/>
    </source>
</evidence>
<dbReference type="Pfam" id="PF10588">
    <property type="entry name" value="NADH-G_4Fe-4S_3"/>
    <property type="match status" value="1"/>
</dbReference>
<keyword evidence="1" id="KW-0004">4Fe-4S</keyword>
<keyword evidence="2" id="KW-0479">Metal-binding</keyword>
<dbReference type="PANTHER" id="PTHR24960">
    <property type="entry name" value="PHOTOSYSTEM I IRON-SULFUR CENTER-RELATED"/>
    <property type="match status" value="1"/>
</dbReference>
<dbReference type="EMBL" id="FIZP01000001">
    <property type="protein sequence ID" value="CZE46067.1"/>
    <property type="molecule type" value="Genomic_DNA"/>
</dbReference>